<name>A0A0R2BDQ9_SECCO</name>
<dbReference type="InterPro" id="IPR036390">
    <property type="entry name" value="WH_DNA-bd_sf"/>
</dbReference>
<dbReference type="STRING" id="33960.TY91_00085"/>
<dbReference type="InterPro" id="IPR036388">
    <property type="entry name" value="WH-like_DNA-bd_sf"/>
</dbReference>
<protein>
    <recommendedName>
        <fullName evidence="4">HTH marR-type domain-containing protein</fullName>
    </recommendedName>
</protein>
<dbReference type="SUPFAM" id="SSF46785">
    <property type="entry name" value="Winged helix' DNA-binding domain"/>
    <property type="match status" value="1"/>
</dbReference>
<comment type="caution">
    <text evidence="5">The sequence shown here is derived from an EMBL/GenBank/DDBJ whole genome shotgun (WGS) entry which is preliminary data.</text>
</comment>
<dbReference type="InterPro" id="IPR000835">
    <property type="entry name" value="HTH_MarR-typ"/>
</dbReference>
<dbReference type="RefSeq" id="WP_056996308.1">
    <property type="nucleotide sequence ID" value="NZ_AYYR01000015.1"/>
</dbReference>
<gene>
    <name evidence="5" type="ORF">FC82_GL000740</name>
</gene>
<evidence type="ECO:0000256" key="1">
    <source>
        <dbReference type="ARBA" id="ARBA00023015"/>
    </source>
</evidence>
<evidence type="ECO:0000313" key="5">
    <source>
        <dbReference type="EMBL" id="KRM76944.1"/>
    </source>
</evidence>
<dbReference type="PANTHER" id="PTHR35790:SF4">
    <property type="entry name" value="HTH-TYPE TRANSCRIPTIONAL REGULATOR PCHR"/>
    <property type="match status" value="1"/>
</dbReference>
<keyword evidence="3" id="KW-0804">Transcription</keyword>
<keyword evidence="2" id="KW-0238">DNA-binding</keyword>
<dbReference type="InterPro" id="IPR005149">
    <property type="entry name" value="Tscrpt_reg_PadR_N"/>
</dbReference>
<accession>A0A0R2BDQ9</accession>
<evidence type="ECO:0000259" key="4">
    <source>
        <dbReference type="PROSITE" id="PS50995"/>
    </source>
</evidence>
<evidence type="ECO:0000256" key="2">
    <source>
        <dbReference type="ARBA" id="ARBA00023125"/>
    </source>
</evidence>
<proteinExistence type="predicted"/>
<organism evidence="5 6">
    <name type="scientific">Secundilactobacillus collinoides DSM 20515 = JCM 1123</name>
    <dbReference type="NCBI Taxonomy" id="1423733"/>
    <lineage>
        <taxon>Bacteria</taxon>
        <taxon>Bacillati</taxon>
        <taxon>Bacillota</taxon>
        <taxon>Bacilli</taxon>
        <taxon>Lactobacillales</taxon>
        <taxon>Lactobacillaceae</taxon>
        <taxon>Secundilactobacillus</taxon>
    </lineage>
</organism>
<dbReference type="Pfam" id="PF03551">
    <property type="entry name" value="PadR"/>
    <property type="match status" value="1"/>
</dbReference>
<dbReference type="Proteomes" id="UP000051845">
    <property type="component" value="Unassembled WGS sequence"/>
</dbReference>
<dbReference type="GO" id="GO:0003677">
    <property type="term" value="F:DNA binding"/>
    <property type="evidence" value="ECO:0007669"/>
    <property type="project" value="UniProtKB-KW"/>
</dbReference>
<dbReference type="AlphaFoldDB" id="A0A0R2BDQ9"/>
<dbReference type="InterPro" id="IPR052067">
    <property type="entry name" value="Metal_resp_HTH_trans_reg"/>
</dbReference>
<dbReference type="InterPro" id="IPR011991">
    <property type="entry name" value="ArsR-like_HTH"/>
</dbReference>
<dbReference type="PATRIC" id="fig|1423733.4.peg.771"/>
<sequence>MANGQVNQIFNVLQTIVQDNNVTSEKTWLQEHLSDARLRPIVARTSVVGLHILSGLENGQRKGIDLAEDLNVTRGGIYRAAQSLEQLGLITSQHAADNKKNRYYALTDDGQIIARIHDRMHHEMNDQLFATLEAQFSEADLATVLRFLQTVSGFKQDFGQGED</sequence>
<feature type="domain" description="HTH marR-type" evidence="4">
    <location>
        <begin position="6"/>
        <end position="153"/>
    </location>
</feature>
<evidence type="ECO:0000256" key="3">
    <source>
        <dbReference type="ARBA" id="ARBA00023163"/>
    </source>
</evidence>
<dbReference type="PANTHER" id="PTHR35790">
    <property type="entry name" value="HTH-TYPE TRANSCRIPTIONAL REGULATOR PCHR"/>
    <property type="match status" value="1"/>
</dbReference>
<dbReference type="PROSITE" id="PS50995">
    <property type="entry name" value="HTH_MARR_2"/>
    <property type="match status" value="1"/>
</dbReference>
<dbReference type="EMBL" id="AYYR01000015">
    <property type="protein sequence ID" value="KRM76944.1"/>
    <property type="molecule type" value="Genomic_DNA"/>
</dbReference>
<dbReference type="Gene3D" id="1.10.10.10">
    <property type="entry name" value="Winged helix-like DNA-binding domain superfamily/Winged helix DNA-binding domain"/>
    <property type="match status" value="1"/>
</dbReference>
<evidence type="ECO:0000313" key="6">
    <source>
        <dbReference type="Proteomes" id="UP000051845"/>
    </source>
</evidence>
<dbReference type="GO" id="GO:0003700">
    <property type="term" value="F:DNA-binding transcription factor activity"/>
    <property type="evidence" value="ECO:0007669"/>
    <property type="project" value="InterPro"/>
</dbReference>
<keyword evidence="1" id="KW-0805">Transcription regulation</keyword>
<dbReference type="CDD" id="cd00090">
    <property type="entry name" value="HTH_ARSR"/>
    <property type="match status" value="1"/>
</dbReference>
<reference evidence="5 6" key="1">
    <citation type="journal article" date="2015" name="Genome Announc.">
        <title>Expanding the biotechnology potential of lactobacilli through comparative genomics of 213 strains and associated genera.</title>
        <authorList>
            <person name="Sun Z."/>
            <person name="Harris H.M."/>
            <person name="McCann A."/>
            <person name="Guo C."/>
            <person name="Argimon S."/>
            <person name="Zhang W."/>
            <person name="Yang X."/>
            <person name="Jeffery I.B."/>
            <person name="Cooney J.C."/>
            <person name="Kagawa T.F."/>
            <person name="Liu W."/>
            <person name="Song Y."/>
            <person name="Salvetti E."/>
            <person name="Wrobel A."/>
            <person name="Rasinkangas P."/>
            <person name="Parkhill J."/>
            <person name="Rea M.C."/>
            <person name="O'Sullivan O."/>
            <person name="Ritari J."/>
            <person name="Douillard F.P."/>
            <person name="Paul Ross R."/>
            <person name="Yang R."/>
            <person name="Briner A.E."/>
            <person name="Felis G.E."/>
            <person name="de Vos W.M."/>
            <person name="Barrangou R."/>
            <person name="Klaenhammer T.R."/>
            <person name="Caufield P.W."/>
            <person name="Cui Y."/>
            <person name="Zhang H."/>
            <person name="O'Toole P.W."/>
        </authorList>
    </citation>
    <scope>NUCLEOTIDE SEQUENCE [LARGE SCALE GENOMIC DNA]</scope>
    <source>
        <strain evidence="5 6">DSM 20515</strain>
    </source>
</reference>